<dbReference type="SMART" id="SM00256">
    <property type="entry name" value="FBOX"/>
    <property type="match status" value="1"/>
</dbReference>
<dbReference type="InterPro" id="IPR053781">
    <property type="entry name" value="F-box_AtFBL13-like"/>
</dbReference>
<evidence type="ECO:0000313" key="2">
    <source>
        <dbReference type="EMBL" id="BAF05385.2"/>
    </source>
</evidence>
<dbReference type="CDD" id="cd22160">
    <property type="entry name" value="F-box_AtFBL13-like"/>
    <property type="match status" value="1"/>
</dbReference>
<dbReference type="Gene3D" id="1.20.1280.50">
    <property type="match status" value="1"/>
</dbReference>
<dbReference type="SUPFAM" id="SSF52047">
    <property type="entry name" value="RNI-like"/>
    <property type="match status" value="1"/>
</dbReference>
<dbReference type="EMBL" id="AP008207">
    <property type="protein sequence ID" value="BAF05385.2"/>
    <property type="molecule type" value="Genomic_DNA"/>
</dbReference>
<reference evidence="2 3" key="1">
    <citation type="journal article" date="2005" name="Nature">
        <title>The map-based sequence of the rice genome.</title>
        <authorList>
            <consortium name="International rice genome sequencing project (IRGSP)"/>
            <person name="Matsumoto T."/>
            <person name="Wu J."/>
            <person name="Kanamori H."/>
            <person name="Katayose Y."/>
            <person name="Fujisawa M."/>
            <person name="Namiki N."/>
            <person name="Mizuno H."/>
            <person name="Yamamoto K."/>
            <person name="Antonio B.A."/>
            <person name="Baba T."/>
            <person name="Sakata K."/>
            <person name="Nagamura Y."/>
            <person name="Aoki H."/>
            <person name="Arikawa K."/>
            <person name="Arita K."/>
            <person name="Bito T."/>
            <person name="Chiden Y."/>
            <person name="Fujitsuka N."/>
            <person name="Fukunaka R."/>
            <person name="Hamada M."/>
            <person name="Harada C."/>
            <person name="Hayashi A."/>
            <person name="Hijishita S."/>
            <person name="Honda M."/>
            <person name="Hosokawa S."/>
            <person name="Ichikawa Y."/>
            <person name="Idonuma A."/>
            <person name="Iijima M."/>
            <person name="Ikeda M."/>
            <person name="Ikeno M."/>
            <person name="Ito K."/>
            <person name="Ito S."/>
            <person name="Ito T."/>
            <person name="Ito Y."/>
            <person name="Ito Y."/>
            <person name="Iwabuchi A."/>
            <person name="Kamiya K."/>
            <person name="Karasawa W."/>
            <person name="Kurita K."/>
            <person name="Katagiri S."/>
            <person name="Kikuta A."/>
            <person name="Kobayashi H."/>
            <person name="Kobayashi N."/>
            <person name="Machita K."/>
            <person name="Maehara T."/>
            <person name="Masukawa M."/>
            <person name="Mizubayashi T."/>
            <person name="Mukai Y."/>
            <person name="Nagasaki H."/>
            <person name="Nagata Y."/>
            <person name="Naito S."/>
            <person name="Nakashima M."/>
            <person name="Nakama Y."/>
            <person name="Nakamichi Y."/>
            <person name="Nakamura M."/>
            <person name="Meguro A."/>
            <person name="Negishi M."/>
            <person name="Ohta I."/>
            <person name="Ohta T."/>
            <person name="Okamoto M."/>
            <person name="Ono N."/>
            <person name="Saji S."/>
            <person name="Sakaguchi M."/>
            <person name="Sakai K."/>
            <person name="Shibata M."/>
            <person name="Shimokawa T."/>
            <person name="Song J."/>
            <person name="Takazaki Y."/>
            <person name="Terasawa K."/>
            <person name="Tsugane M."/>
            <person name="Tsuji K."/>
            <person name="Ueda S."/>
            <person name="Waki K."/>
            <person name="Yamagata H."/>
            <person name="Yamamoto M."/>
            <person name="Yamamoto S."/>
            <person name="Yamane H."/>
            <person name="Yoshiki S."/>
            <person name="Yoshihara R."/>
            <person name="Yukawa K."/>
            <person name="Zhong H."/>
            <person name="Yano M."/>
            <person name="Yuan Q."/>
            <person name="Ouyang S."/>
            <person name="Liu J."/>
            <person name="Jones K.M."/>
            <person name="Gansberger K."/>
            <person name="Moffat K."/>
            <person name="Hill J."/>
            <person name="Bera J."/>
            <person name="Fadrosh D."/>
            <person name="Jin S."/>
            <person name="Johri S."/>
            <person name="Kim M."/>
            <person name="Overton L."/>
            <person name="Reardon M."/>
            <person name="Tsitrin T."/>
            <person name="Vuong H."/>
            <person name="Weaver B."/>
            <person name="Ciecko A."/>
            <person name="Tallon L."/>
            <person name="Jackson J."/>
            <person name="Pai G."/>
            <person name="Aken S.V."/>
            <person name="Utterback T."/>
            <person name="Reidmuller S."/>
            <person name="Feldblyum T."/>
            <person name="Hsiao J."/>
            <person name="Zismann V."/>
            <person name="Iobst S."/>
            <person name="de Vazeille A.R."/>
            <person name="Buell C.R."/>
            <person name="Ying K."/>
            <person name="Li Y."/>
            <person name="Lu T."/>
            <person name="Huang Y."/>
            <person name="Zhao Q."/>
            <person name="Feng Q."/>
            <person name="Zhang L."/>
            <person name="Zhu J."/>
            <person name="Weng Q."/>
            <person name="Mu J."/>
            <person name="Lu Y."/>
            <person name="Fan D."/>
            <person name="Liu Y."/>
            <person name="Guan J."/>
            <person name="Zhang Y."/>
            <person name="Yu S."/>
            <person name="Liu X."/>
            <person name="Zhang Y."/>
            <person name="Hong G."/>
            <person name="Han B."/>
            <person name="Choisne N."/>
            <person name="Demange N."/>
            <person name="Orjeda G."/>
            <person name="Samain S."/>
            <person name="Cattolico L."/>
            <person name="Pelletier E."/>
            <person name="Couloux A."/>
            <person name="Segurens B."/>
            <person name="Wincker P."/>
            <person name="D'Hont A."/>
            <person name="Scarpelli C."/>
            <person name="Weissenbach J."/>
            <person name="Salanoubat M."/>
            <person name="Quetier F."/>
            <person name="Yu Y."/>
            <person name="Kim H.R."/>
            <person name="Rambo T."/>
            <person name="Currie J."/>
            <person name="Collura K."/>
            <person name="Luo M."/>
            <person name="Yang T."/>
            <person name="Ammiraju J.S.S."/>
            <person name="Engler F."/>
            <person name="Soderlund C."/>
            <person name="Wing R.A."/>
            <person name="Palmer L.E."/>
            <person name="de la Bastide M."/>
            <person name="Spiegel L."/>
            <person name="Nascimento L."/>
            <person name="Zutavern T."/>
            <person name="O'Shaughnessy A."/>
            <person name="Dike S."/>
            <person name="Dedhia N."/>
            <person name="Preston R."/>
            <person name="Balija V."/>
            <person name="McCombie W.R."/>
            <person name="Chow T."/>
            <person name="Chen H."/>
            <person name="Chung M."/>
            <person name="Chen C."/>
            <person name="Shaw J."/>
            <person name="Wu H."/>
            <person name="Hsiao K."/>
            <person name="Chao Y."/>
            <person name="Chu M."/>
            <person name="Cheng C."/>
            <person name="Hour A."/>
            <person name="Lee P."/>
            <person name="Lin S."/>
            <person name="Lin Y."/>
            <person name="Liou J."/>
            <person name="Liu S."/>
            <person name="Hsing Y."/>
            <person name="Raghuvanshi S."/>
            <person name="Mohanty A."/>
            <person name="Bharti A.K."/>
            <person name="Gaur A."/>
            <person name="Gupta V."/>
            <person name="Kumar D."/>
            <person name="Ravi V."/>
            <person name="Vij S."/>
            <person name="Kapur A."/>
            <person name="Khurana P."/>
            <person name="Khurana P."/>
            <person name="Khurana J.P."/>
            <person name="Tyagi A.K."/>
            <person name="Gaikwad K."/>
            <person name="Singh A."/>
            <person name="Dalal V."/>
            <person name="Srivastava S."/>
            <person name="Dixit A."/>
            <person name="Pal A.K."/>
            <person name="Ghazi I.A."/>
            <person name="Yadav M."/>
            <person name="Pandit A."/>
            <person name="Bhargava A."/>
            <person name="Sureshbabu K."/>
            <person name="Batra K."/>
            <person name="Sharma T.R."/>
            <person name="Mohapatra T."/>
            <person name="Singh N.K."/>
            <person name="Messing J."/>
            <person name="Nelson A.B."/>
            <person name="Fuks G."/>
            <person name="Kavchok S."/>
            <person name="Keizer G."/>
            <person name="Linton E."/>
            <person name="Llaca V."/>
            <person name="Song R."/>
            <person name="Tanyolac B."/>
            <person name="Young S."/>
            <person name="Ho-Il K."/>
            <person name="Hahn J.H."/>
            <person name="Sangsakoo G."/>
            <person name="Vanavichit A."/>
            <person name="de Mattos Luiz.A.T."/>
            <person name="Zimmer P.D."/>
            <person name="Malone G."/>
            <person name="Dellagostin O."/>
            <person name="de Oliveira A.C."/>
            <person name="Bevan M."/>
            <person name="Bancroft I."/>
            <person name="Minx P."/>
            <person name="Cordum H."/>
            <person name="Wilson R."/>
            <person name="Cheng Z."/>
            <person name="Jin W."/>
            <person name="Jiang J."/>
            <person name="Leong S.A."/>
            <person name="Iwama H."/>
            <person name="Gojobori T."/>
            <person name="Itoh T."/>
            <person name="Niimura Y."/>
            <person name="Fujii Y."/>
            <person name="Habara T."/>
            <person name="Sakai H."/>
            <person name="Sato Y."/>
            <person name="Wilson G."/>
            <person name="Kumar K."/>
            <person name="McCouch S."/>
            <person name="Juretic N."/>
            <person name="Hoen D."/>
            <person name="Wright S."/>
            <person name="Bruskiewich R."/>
            <person name="Bureau T."/>
            <person name="Miyao A."/>
            <person name="Hirochika H."/>
            <person name="Nishikawa T."/>
            <person name="Kadowaki K."/>
            <person name="Sugiura M."/>
            <person name="Burr B."/>
            <person name="Sasaki T."/>
        </authorList>
    </citation>
    <scope>NUCLEOTIDE SEQUENCE [LARGE SCALE GENOMIC DNA]</scope>
    <source>
        <strain evidence="3">cv. Nipponbare</strain>
    </source>
</reference>
<name>Q0JLJ3_ORYSJ</name>
<accession>Q0JLJ3</accession>
<dbReference type="InterPro" id="IPR006566">
    <property type="entry name" value="FBD"/>
</dbReference>
<evidence type="ECO:0000259" key="1">
    <source>
        <dbReference type="PROSITE" id="PS50181"/>
    </source>
</evidence>
<reference evidence="3" key="2">
    <citation type="journal article" date="2008" name="Nucleic Acids Res.">
        <title>The rice annotation project database (RAP-DB): 2008 update.</title>
        <authorList>
            <consortium name="The rice annotation project (RAP)"/>
        </authorList>
    </citation>
    <scope>GENOME REANNOTATION</scope>
    <source>
        <strain evidence="3">cv. Nipponbare</strain>
    </source>
</reference>
<dbReference type="InterPro" id="IPR001810">
    <property type="entry name" value="F-box_dom"/>
</dbReference>
<proteinExistence type="predicted"/>
<dbReference type="SUPFAM" id="SSF81383">
    <property type="entry name" value="F-box domain"/>
    <property type="match status" value="1"/>
</dbReference>
<evidence type="ECO:0000313" key="3">
    <source>
        <dbReference type="Proteomes" id="UP000000763"/>
    </source>
</evidence>
<organism evidence="2 3">
    <name type="scientific">Oryza sativa subsp. japonica</name>
    <name type="common">Rice</name>
    <dbReference type="NCBI Taxonomy" id="39947"/>
    <lineage>
        <taxon>Eukaryota</taxon>
        <taxon>Viridiplantae</taxon>
        <taxon>Streptophyta</taxon>
        <taxon>Embryophyta</taxon>
        <taxon>Tracheophyta</taxon>
        <taxon>Spermatophyta</taxon>
        <taxon>Magnoliopsida</taxon>
        <taxon>Liliopsida</taxon>
        <taxon>Poales</taxon>
        <taxon>Poaceae</taxon>
        <taxon>BOP clade</taxon>
        <taxon>Oryzoideae</taxon>
        <taxon>Oryzeae</taxon>
        <taxon>Oryzinae</taxon>
        <taxon>Oryza</taxon>
        <taxon>Oryza sativa</taxon>
    </lineage>
</organism>
<sequence>MDETLAAVLSYLPPPTFSTANSHPSSPSAADAAAVFSLDEEDRISRLPDALLRRVVSRLPTKDAARTAAISSRWRRVWASIPLHLDDGGLAPGDVTAALAAHPGPVASARLASAHLATVDPDVVASWFASLAAKEVGELAVVNGSWPIEWRPPPDLLGCASLRRLWLGLCQFPDTAGLPPAFANLQEIVVVHSSMQDRELHAVLPRCPELESLALVLTQDYPRYVHIWSGSLRCVVLWMSMVREVHLDDAPNMERLLLEPIAGASTHVKIINAPRLKVLGYFDVGLHQLKIGSTVIKDGIKVKPSAMVRTLRTLALKVQFGVEEQVKLVPLLLRCFPCLETLYIMSVPSETPVNVGVEFWDLVGYTECVHSHLRKFVFQAARGKDSELAFVKFVMGRAQMLEQMLIFVDDGSSRVVVLSHLSSEGCVSADATVVVESHDKSYPWNFHRASNMLQSDPFACSSCCRSCCGCGSFSINPCWVLARWIGAFCIAGHSSMMFMHCFCVPCLLIFHRRLPSQELNVARQNSERLRPARVRP</sequence>
<gene>
    <name evidence="2" type="ordered locus">Os01g0595700</name>
</gene>
<dbReference type="Pfam" id="PF00646">
    <property type="entry name" value="F-box"/>
    <property type="match status" value="1"/>
</dbReference>
<dbReference type="Pfam" id="PF08387">
    <property type="entry name" value="FBD"/>
    <property type="match status" value="1"/>
</dbReference>
<protein>
    <submittedName>
        <fullName evidence="2">Os01g0595700 protein</fullName>
    </submittedName>
</protein>
<dbReference type="PANTHER" id="PTHR32141:SF159">
    <property type="entry name" value="F-BOX DOMAIN-CONTAINING PROTEIN"/>
    <property type="match status" value="1"/>
</dbReference>
<dbReference type="InterPro" id="IPR055411">
    <property type="entry name" value="LRR_FXL15/At3g58940/PEG3-like"/>
</dbReference>
<dbReference type="Pfam" id="PF24758">
    <property type="entry name" value="LRR_At5g56370"/>
    <property type="match status" value="1"/>
</dbReference>
<dbReference type="Proteomes" id="UP000000763">
    <property type="component" value="Chromosome 1"/>
</dbReference>
<dbReference type="InterPro" id="IPR036047">
    <property type="entry name" value="F-box-like_dom_sf"/>
</dbReference>
<dbReference type="PROSITE" id="PS50181">
    <property type="entry name" value="FBOX"/>
    <property type="match status" value="1"/>
</dbReference>
<dbReference type="KEGG" id="dosa:Os01g0595700"/>
<feature type="domain" description="F-box" evidence="1">
    <location>
        <begin position="41"/>
        <end position="77"/>
    </location>
</feature>
<dbReference type="InterPro" id="IPR055302">
    <property type="entry name" value="F-box_dom-containing"/>
</dbReference>
<dbReference type="AlphaFoldDB" id="Q0JLJ3"/>
<dbReference type="PANTHER" id="PTHR32141">
    <property type="match status" value="1"/>
</dbReference>